<dbReference type="NCBIfam" id="TIGR01446">
    <property type="entry name" value="DnaD_dom"/>
    <property type="match status" value="1"/>
</dbReference>
<evidence type="ECO:0000313" key="3">
    <source>
        <dbReference type="EMBL" id="QNM11678.1"/>
    </source>
</evidence>
<dbReference type="Gene3D" id="1.10.10.10">
    <property type="entry name" value="Winged helix-like DNA-binding domain superfamily/Winged helix DNA-binding domain"/>
    <property type="match status" value="1"/>
</dbReference>
<evidence type="ECO:0000313" key="4">
    <source>
        <dbReference type="Proteomes" id="UP000515856"/>
    </source>
</evidence>
<dbReference type="RefSeq" id="WP_117452258.1">
    <property type="nucleotide sequence ID" value="NZ_CP060636.1"/>
</dbReference>
<dbReference type="EMBL" id="CP060636">
    <property type="protein sequence ID" value="QNM11678.1"/>
    <property type="molecule type" value="Genomic_DNA"/>
</dbReference>
<dbReference type="SUPFAM" id="SSF158499">
    <property type="entry name" value="DnaD domain-like"/>
    <property type="match status" value="1"/>
</dbReference>
<keyword evidence="4" id="KW-1185">Reference proteome</keyword>
<dbReference type="PANTHER" id="PTHR37293:SF5">
    <property type="entry name" value="DNA REPLICATION PROTEIN"/>
    <property type="match status" value="1"/>
</dbReference>
<organism evidence="3 4">
    <name type="scientific">[Eubacterium] hominis</name>
    <dbReference type="NCBI Taxonomy" id="2764325"/>
    <lineage>
        <taxon>Bacteria</taxon>
        <taxon>Bacillati</taxon>
        <taxon>Bacillota</taxon>
        <taxon>Erysipelotrichia</taxon>
        <taxon>Erysipelotrichales</taxon>
        <taxon>Erysipelotrichaceae</taxon>
        <taxon>Amedibacillus</taxon>
    </lineage>
</organism>
<dbReference type="InterPro" id="IPR053162">
    <property type="entry name" value="DnaD"/>
</dbReference>
<dbReference type="Proteomes" id="UP000515856">
    <property type="component" value="Chromosome"/>
</dbReference>
<dbReference type="InterPro" id="IPR006343">
    <property type="entry name" value="DnaB/C_C"/>
</dbReference>
<proteinExistence type="inferred from homology"/>
<name>A0A7G9GLJ6_9FIRM</name>
<dbReference type="PANTHER" id="PTHR37293">
    <property type="entry name" value="PHAGE REPLICATION PROTEIN-RELATED"/>
    <property type="match status" value="1"/>
</dbReference>
<comment type="similarity">
    <text evidence="1">Belongs to the DnaB/DnaD family.</text>
</comment>
<sequence length="179" mass="21454">MNTKWYKEKFINRRNWILDHLDELSVSAEETLVLLLIDFMNEYQISVSHQVLAKKLKKSDDEIDDILSRLSAKGFLNLELRDGRIIFEIDGIFEGEQEKPIAMDTSLFDQYETEFGRPLSQMEMQRLAEWTNTYHQKMIIYALREALTYDKKSFDYIERILIEWKKRGLTPEEYEEGKR</sequence>
<dbReference type="Pfam" id="PF07261">
    <property type="entry name" value="DnaB_2"/>
    <property type="match status" value="1"/>
</dbReference>
<evidence type="ECO:0000259" key="2">
    <source>
        <dbReference type="Pfam" id="PF07261"/>
    </source>
</evidence>
<dbReference type="InterPro" id="IPR034829">
    <property type="entry name" value="DnaD-like_sf"/>
</dbReference>
<feature type="domain" description="DnaB/C C-terminal" evidence="2">
    <location>
        <begin position="108"/>
        <end position="170"/>
    </location>
</feature>
<evidence type="ECO:0000256" key="1">
    <source>
        <dbReference type="ARBA" id="ARBA00093462"/>
    </source>
</evidence>
<gene>
    <name evidence="3" type="ORF">H9Q80_15720</name>
</gene>
<accession>A0A7G9GLJ6</accession>
<dbReference type="Gene3D" id="1.10.10.630">
    <property type="entry name" value="DnaD domain-like"/>
    <property type="match status" value="1"/>
</dbReference>
<reference evidence="3 4" key="1">
    <citation type="submission" date="2020-08" db="EMBL/GenBank/DDBJ databases">
        <authorList>
            <person name="Liu C."/>
            <person name="Sun Q."/>
        </authorList>
    </citation>
    <scope>NUCLEOTIDE SEQUENCE [LARGE SCALE GENOMIC DNA]</scope>
    <source>
        <strain evidence="3 4">NSJ-61</strain>
    </source>
</reference>
<protein>
    <submittedName>
        <fullName evidence="3">DnaD domain protein</fullName>
    </submittedName>
</protein>
<dbReference type="AlphaFoldDB" id="A0A7G9GLJ6"/>
<dbReference type="InterPro" id="IPR036388">
    <property type="entry name" value="WH-like_DNA-bd_sf"/>
</dbReference>
<dbReference type="KEGG" id="ehn:H9Q80_15720"/>